<accession>A0A2P5FX27</accession>
<feature type="non-terminal residue" evidence="1">
    <location>
        <position position="61"/>
    </location>
</feature>
<reference evidence="2" key="1">
    <citation type="submission" date="2016-06" db="EMBL/GenBank/DDBJ databases">
        <title>Parallel loss of symbiosis genes in relatives of nitrogen-fixing non-legume Parasponia.</title>
        <authorList>
            <person name="Van Velzen R."/>
            <person name="Holmer R."/>
            <person name="Bu F."/>
            <person name="Rutten L."/>
            <person name="Van Zeijl A."/>
            <person name="Liu W."/>
            <person name="Santuari L."/>
            <person name="Cao Q."/>
            <person name="Sharma T."/>
            <person name="Shen D."/>
            <person name="Roswanjaya Y."/>
            <person name="Wardhani T."/>
            <person name="Kalhor M.S."/>
            <person name="Jansen J."/>
            <person name="Van den Hoogen J."/>
            <person name="Gungor B."/>
            <person name="Hartog M."/>
            <person name="Hontelez J."/>
            <person name="Verver J."/>
            <person name="Yang W.-C."/>
            <person name="Schijlen E."/>
            <person name="Repin R."/>
            <person name="Schilthuizen M."/>
            <person name="Schranz E."/>
            <person name="Heidstra R."/>
            <person name="Miyata K."/>
            <person name="Fedorova E."/>
            <person name="Kohlen W."/>
            <person name="Bisseling T."/>
            <person name="Smit S."/>
            <person name="Geurts R."/>
        </authorList>
    </citation>
    <scope>NUCLEOTIDE SEQUENCE [LARGE SCALE GENOMIC DNA]</scope>
    <source>
        <strain evidence="2">cv. RG33-2</strain>
    </source>
</reference>
<sequence length="61" mass="6731">MNLESVTDVVRLRWTFIGKVYGRLSVQLAIVTYIASTIANYTPFGSLDLPAYLGLHLLTGT</sequence>
<dbReference type="AlphaFoldDB" id="A0A2P5FX27"/>
<keyword evidence="2" id="KW-1185">Reference proteome</keyword>
<dbReference type="Proteomes" id="UP000237000">
    <property type="component" value="Unassembled WGS sequence"/>
</dbReference>
<evidence type="ECO:0000313" key="1">
    <source>
        <dbReference type="EMBL" id="POO02334.1"/>
    </source>
</evidence>
<name>A0A2P5FX27_TREOI</name>
<protein>
    <submittedName>
        <fullName evidence="1">Uncharacterized protein</fullName>
    </submittedName>
</protein>
<evidence type="ECO:0000313" key="2">
    <source>
        <dbReference type="Proteomes" id="UP000237000"/>
    </source>
</evidence>
<proteinExistence type="predicted"/>
<dbReference type="EMBL" id="JXTC01000005">
    <property type="protein sequence ID" value="POO02334.1"/>
    <property type="molecule type" value="Genomic_DNA"/>
</dbReference>
<comment type="caution">
    <text evidence="1">The sequence shown here is derived from an EMBL/GenBank/DDBJ whole genome shotgun (WGS) entry which is preliminary data.</text>
</comment>
<dbReference type="InParanoid" id="A0A2P5FX27"/>
<gene>
    <name evidence="1" type="ORF">TorRG33x02_021180</name>
</gene>
<organism evidence="1 2">
    <name type="scientific">Trema orientale</name>
    <name type="common">Charcoal tree</name>
    <name type="synonym">Celtis orientalis</name>
    <dbReference type="NCBI Taxonomy" id="63057"/>
    <lineage>
        <taxon>Eukaryota</taxon>
        <taxon>Viridiplantae</taxon>
        <taxon>Streptophyta</taxon>
        <taxon>Embryophyta</taxon>
        <taxon>Tracheophyta</taxon>
        <taxon>Spermatophyta</taxon>
        <taxon>Magnoliopsida</taxon>
        <taxon>eudicotyledons</taxon>
        <taxon>Gunneridae</taxon>
        <taxon>Pentapetalae</taxon>
        <taxon>rosids</taxon>
        <taxon>fabids</taxon>
        <taxon>Rosales</taxon>
        <taxon>Cannabaceae</taxon>
        <taxon>Trema</taxon>
    </lineage>
</organism>